<organism evidence="1 2">
    <name type="scientific">Mythimna loreyi</name>
    <dbReference type="NCBI Taxonomy" id="667449"/>
    <lineage>
        <taxon>Eukaryota</taxon>
        <taxon>Metazoa</taxon>
        <taxon>Ecdysozoa</taxon>
        <taxon>Arthropoda</taxon>
        <taxon>Hexapoda</taxon>
        <taxon>Insecta</taxon>
        <taxon>Pterygota</taxon>
        <taxon>Neoptera</taxon>
        <taxon>Endopterygota</taxon>
        <taxon>Lepidoptera</taxon>
        <taxon>Glossata</taxon>
        <taxon>Ditrysia</taxon>
        <taxon>Noctuoidea</taxon>
        <taxon>Noctuidae</taxon>
        <taxon>Noctuinae</taxon>
        <taxon>Hadenini</taxon>
        <taxon>Mythimna</taxon>
    </lineage>
</organism>
<proteinExistence type="predicted"/>
<protein>
    <submittedName>
        <fullName evidence="1">Uncharacterized protein</fullName>
    </submittedName>
</protein>
<sequence length="1605" mass="182879">MIKLIIPLYHKLLQTNSTNKNDVCPITGERKSKKEASAISQPYFNQKVVKFTYKMSSSAIYILDVKGKVLISRNYRGDVDLGIIDKFMPLLMEKEEEGMLTPLLQTSECTFAYIKTNNLYIVSTTKKNANIALVFVFLYKIVEVMTEYFKELEEESIRDNFVVIYELLDELIDFGYPQTTDSKILQEYITQEGHKLEMQPRIPMAVTNAVSWRSEGIKYRKNEVFLDVIESVNLLANCNGNVLRSEIVGAIKMRVYLSGMPELRLGLNDKVLFESTGRGKSKSVELEDVKFHQCVRLSRFENDRTISFIPPDGEFELMSYRLNTHVKPLIWIESVIERHAHSRVEYMIKAKSQFKRRSTANNVEIIIPVPADADSPKFKTTIGSVKYTPEQNAITWSIKSFPGGKEYLMRAHFGLPSVECEEVDGKPPIQVKFEIPYFTTSGIQVRYLKIIEKSGYQALPWVRETVIIRSNTAENKDDNLKKEKVKEETNITNNPKEFRVNEVNIQMISKNIYEQLFKYPGQSVDPHVIKSCQDNLLKHGIDYKKCSHLPDIELKLPKLEGSDVVEHFYNIGEKQSAPYRDLLKKLASCELPAMPKEWSKDPGWTKYCGDTQEQVPCPPDDALIFDVEVLMSAGKRPTLACAVSTDAWYGWISMPLANGDAHKVFDNINYDDLIPLETDGSELVGDLDRRRIVVGHNVSFDRAKIKEQYWLEKTGVRFMDTMSMHTCVSGVTSYQRTVLKAKNKEPHPSDDDWIEISSLNNLSEVHKLYCGTAIDKQTREIFVEGTMEDVHEHFQALMHYCANDVVATHSVLRELLPLFLERFPHPVTLAGMLELGSAYLPVNSNWIQYIDSAETVFEDLKLESRQLLSLKADEACRMMADNSYKKDLWMWDQDWSVQTLKLKKQTKKTKKHAEKEVEMSFENGTSIPQTESKPKEKKKPDFKKFEVLNEEYIENIEENNRNWNTEETFKKVDELSKEFGHLFELGELLPVKRPYLAGYPAWYRKLCSKPGKDPDWTPGANNITTSMQITPKLLRLSWEGYPLHYIKSEGWGFLVPYSRHRSEDAEEPLVPLDELLQKCPLTFCKDSEFQPDITMLPRDVEEDLGRRAYYARKKRDEQAAANQYHGLGVWSGIDVQGCCHFLRLPHKDGPKYKVGNPLAKDFLEMFSQNVLSAQGNDAEKVLTFGRMMSYWRNNRERILSQQVVWLPDELLPHALRGGLKKYGAIIPQVVVCGTLTRRASEPTWMTASNAHAERVGSELRAMVQAPPGHSFVGADVDSQELWIAALLGDSTLGLCGGSAFGWAVLAGDKARRTDLHSLTAGAANVSRDHAKVINYARIYGAGQNFAERLLKQFNPTMTLSEAKSKAAKMFTSTKGRRVYQLKRQYMEGFMEEDLDEQAVEMTSYQAMRLAKMSGKRVEDMFERPKWVGGTESDMFNKLEEIADSEAPSTAFLSGRLSRALEHAQGRWGGTRLNWAVQSAAADFLHLMLASMAHLAPKARFCLSFHDEVRYLASDDCKYDTALALQITNLLTRAFCSQRVGINDLPLSVAFFTAVEVDQVLRKESNLDCKTPSNPHGLENGYGIPNGESLNIFEVLEKCKLNKSVD</sequence>
<name>A0ACC2QMD4_9NEOP</name>
<comment type="caution">
    <text evidence="1">The sequence shown here is derived from an EMBL/GenBank/DDBJ whole genome shotgun (WGS) entry which is preliminary data.</text>
</comment>
<accession>A0ACC2QMD4</accession>
<dbReference type="EMBL" id="CM056795">
    <property type="protein sequence ID" value="KAJ8720527.1"/>
    <property type="molecule type" value="Genomic_DNA"/>
</dbReference>
<dbReference type="Proteomes" id="UP001231649">
    <property type="component" value="Chromosome 19"/>
</dbReference>
<evidence type="ECO:0000313" key="2">
    <source>
        <dbReference type="Proteomes" id="UP001231649"/>
    </source>
</evidence>
<keyword evidence="2" id="KW-1185">Reference proteome</keyword>
<reference evidence="1" key="1">
    <citation type="submission" date="2023-03" db="EMBL/GenBank/DDBJ databases">
        <title>Chromosome-level genomes of two armyworms, Mythimna separata and Mythimna loreyi, provide insights into the biosynthesis and reception of sex pheromones.</title>
        <authorList>
            <person name="Zhao H."/>
        </authorList>
    </citation>
    <scope>NUCLEOTIDE SEQUENCE</scope>
    <source>
        <strain evidence="1">BeijingLab</strain>
    </source>
</reference>
<gene>
    <name evidence="1" type="ORF">PYW08_005992</name>
</gene>
<evidence type="ECO:0000313" key="1">
    <source>
        <dbReference type="EMBL" id="KAJ8720527.1"/>
    </source>
</evidence>